<dbReference type="AlphaFoldDB" id="A0A0B7NEJ8"/>
<dbReference type="PANTHER" id="PTHR43799:SF1">
    <property type="entry name" value="ASPARTATE AMINOTRANSFERASE"/>
    <property type="match status" value="1"/>
</dbReference>
<dbReference type="Gene3D" id="3.40.640.10">
    <property type="entry name" value="Type I PLP-dependent aspartate aminotransferase-like (Major domain)"/>
    <property type="match status" value="1"/>
</dbReference>
<dbReference type="Gene3D" id="3.90.1150.10">
    <property type="entry name" value="Aspartate Aminotransferase, domain 1"/>
    <property type="match status" value="1"/>
</dbReference>
<dbReference type="Proteomes" id="UP000054107">
    <property type="component" value="Unassembled WGS sequence"/>
</dbReference>
<dbReference type="EMBL" id="LN729576">
    <property type="protein sequence ID" value="CEP13371.1"/>
    <property type="molecule type" value="Genomic_DNA"/>
</dbReference>
<proteinExistence type="predicted"/>
<dbReference type="Pfam" id="PF00155">
    <property type="entry name" value="Aminotran_1_2"/>
    <property type="match status" value="1"/>
</dbReference>
<dbReference type="InterPro" id="IPR015421">
    <property type="entry name" value="PyrdxlP-dep_Trfase_major"/>
</dbReference>
<name>A0A0B7NEJ8_9FUNG</name>
<dbReference type="STRING" id="35722.A0A0B7NEJ8"/>
<accession>A0A0B7NEJ8</accession>
<sequence length="387" mass="43863">MLANTDNNKTTANNVWDAKTQTFHGGQEHRFINNFVEDFSVTTNYLGTPCKALEAAKEAISDIHHYPAANQEPAKSCLAEFLWGSGYREHHGRLLMGNGASELIDLVVRKALLSCEQRNIKKPTWKGSPWNVQVGNVEGREYQRSAETNGFEILDPANPEKADMICIVNPCNPTGDYFSVEPLKKWIRDNVKSNGCVIVDESMQPWHSADFRNDSLISEHAYTREMFEKEGVSVHVMHSWTKIWSCTGLRVGSVICPTAQHCEALRKIQVPWSVNGPALKFVETVVNDDEYLQKTWSNTTRLRAWLIEQLKSLGHLDWEYHGKAFLSWVWLDMKNEDLAEKAIDLARAAGVPVRSGKPGYQCNSFVRVAVRRESEVQVLIDAWKSLE</sequence>
<dbReference type="InterPro" id="IPR015422">
    <property type="entry name" value="PyrdxlP-dep_Trfase_small"/>
</dbReference>
<dbReference type="PANTHER" id="PTHR43799">
    <property type="entry name" value="AMINOTRANSFERASE, PUTATIVE-RELATED"/>
    <property type="match status" value="1"/>
</dbReference>
<protein>
    <recommendedName>
        <fullName evidence="1">Aminotransferase class I/classII large domain-containing protein</fullName>
    </recommendedName>
</protein>
<dbReference type="CDD" id="cd00609">
    <property type="entry name" value="AAT_like"/>
    <property type="match status" value="1"/>
</dbReference>
<dbReference type="GO" id="GO:0030170">
    <property type="term" value="F:pyridoxal phosphate binding"/>
    <property type="evidence" value="ECO:0007669"/>
    <property type="project" value="InterPro"/>
</dbReference>
<keyword evidence="3" id="KW-1185">Reference proteome</keyword>
<organism evidence="2 3">
    <name type="scientific">Parasitella parasitica</name>
    <dbReference type="NCBI Taxonomy" id="35722"/>
    <lineage>
        <taxon>Eukaryota</taxon>
        <taxon>Fungi</taxon>
        <taxon>Fungi incertae sedis</taxon>
        <taxon>Mucoromycota</taxon>
        <taxon>Mucoromycotina</taxon>
        <taxon>Mucoromycetes</taxon>
        <taxon>Mucorales</taxon>
        <taxon>Mucorineae</taxon>
        <taxon>Mucoraceae</taxon>
        <taxon>Parasitella</taxon>
    </lineage>
</organism>
<dbReference type="SUPFAM" id="SSF53383">
    <property type="entry name" value="PLP-dependent transferases"/>
    <property type="match status" value="1"/>
</dbReference>
<evidence type="ECO:0000313" key="3">
    <source>
        <dbReference type="Proteomes" id="UP000054107"/>
    </source>
</evidence>
<reference evidence="2 3" key="1">
    <citation type="submission" date="2014-09" db="EMBL/GenBank/DDBJ databases">
        <authorList>
            <person name="Ellenberger Sabrina"/>
        </authorList>
    </citation>
    <scope>NUCLEOTIDE SEQUENCE [LARGE SCALE GENOMIC DNA]</scope>
    <source>
        <strain evidence="2 3">CBS 412.66</strain>
    </source>
</reference>
<dbReference type="InterPro" id="IPR015424">
    <property type="entry name" value="PyrdxlP-dep_Trfase"/>
</dbReference>
<feature type="domain" description="Aminotransferase class I/classII large" evidence="1">
    <location>
        <begin position="44"/>
        <end position="382"/>
    </location>
</feature>
<dbReference type="OrthoDB" id="2108at2759"/>
<gene>
    <name evidence="2" type="primary">PARPA_07432.1 scaffold 27627</name>
</gene>
<dbReference type="InterPro" id="IPR004839">
    <property type="entry name" value="Aminotransferase_I/II_large"/>
</dbReference>
<evidence type="ECO:0000313" key="2">
    <source>
        <dbReference type="EMBL" id="CEP13371.1"/>
    </source>
</evidence>
<evidence type="ECO:0000259" key="1">
    <source>
        <dbReference type="Pfam" id="PF00155"/>
    </source>
</evidence>